<evidence type="ECO:0000256" key="1">
    <source>
        <dbReference type="ARBA" id="ARBA00038087"/>
    </source>
</evidence>
<comment type="caution">
    <text evidence="4">The sequence shown here is derived from an EMBL/GenBank/DDBJ whole genome shotgun (WGS) entry which is preliminary data.</text>
</comment>
<dbReference type="Proteomes" id="UP000028123">
    <property type="component" value="Unassembled WGS sequence"/>
</dbReference>
<dbReference type="InterPro" id="IPR052399">
    <property type="entry name" value="Phage_Baseplate_Assmbl_Protein"/>
</dbReference>
<dbReference type="OrthoDB" id="2554267at2"/>
<keyword evidence="5" id="KW-1185">Reference proteome</keyword>
<dbReference type="Pfam" id="PF26079">
    <property type="entry name" value="Baseplate_J_C"/>
    <property type="match status" value="1"/>
</dbReference>
<evidence type="ECO:0000259" key="2">
    <source>
        <dbReference type="Pfam" id="PF26078"/>
    </source>
</evidence>
<gene>
    <name evidence="4" type="ORF">ET33_14765</name>
</gene>
<dbReference type="InterPro" id="IPR058530">
    <property type="entry name" value="Baseplate_J-like_C"/>
</dbReference>
<feature type="domain" description="Baseplate J-like C-terminal" evidence="3">
    <location>
        <begin position="268"/>
        <end position="357"/>
    </location>
</feature>
<evidence type="ECO:0000313" key="5">
    <source>
        <dbReference type="Proteomes" id="UP000028123"/>
    </source>
</evidence>
<evidence type="ECO:0000259" key="3">
    <source>
        <dbReference type="Pfam" id="PF26079"/>
    </source>
</evidence>
<name>A0A081NZ59_9BACL</name>
<feature type="domain" description="Baseplate J-like central" evidence="2">
    <location>
        <begin position="182"/>
        <end position="260"/>
    </location>
</feature>
<reference evidence="4 5" key="1">
    <citation type="submission" date="2014-06" db="EMBL/GenBank/DDBJ databases">
        <title>Draft genome sequence of Paenibacillus sp. MSt1.</title>
        <authorList>
            <person name="Aw Y.K."/>
            <person name="Ong K.S."/>
            <person name="Gan H.M."/>
            <person name="Lee S.M."/>
        </authorList>
    </citation>
    <scope>NUCLEOTIDE SEQUENCE [LARGE SCALE GENOMIC DNA]</scope>
    <source>
        <strain evidence="4 5">MSt1</strain>
    </source>
</reference>
<dbReference type="EMBL" id="JNVM01000020">
    <property type="protein sequence ID" value="KEQ23732.1"/>
    <property type="molecule type" value="Genomic_DNA"/>
</dbReference>
<dbReference type="eggNOG" id="COG3299">
    <property type="taxonomic scope" value="Bacteria"/>
</dbReference>
<protein>
    <submittedName>
        <fullName evidence="4">Phage tail protein</fullName>
    </submittedName>
</protein>
<dbReference type="PANTHER" id="PTHR37829:SF3">
    <property type="entry name" value="PROTEIN JAYE-RELATED"/>
    <property type="match status" value="1"/>
</dbReference>
<dbReference type="PANTHER" id="PTHR37829">
    <property type="entry name" value="PHAGE-LIKE ELEMENT PBSX PROTEIN XKDT"/>
    <property type="match status" value="1"/>
</dbReference>
<proteinExistence type="inferred from homology"/>
<dbReference type="AlphaFoldDB" id="A0A081NZ59"/>
<organism evidence="4 5">
    <name type="scientific">Paenibacillus tyrfis</name>
    <dbReference type="NCBI Taxonomy" id="1501230"/>
    <lineage>
        <taxon>Bacteria</taxon>
        <taxon>Bacillati</taxon>
        <taxon>Bacillota</taxon>
        <taxon>Bacilli</taxon>
        <taxon>Bacillales</taxon>
        <taxon>Paenibacillaceae</taxon>
        <taxon>Paenibacillus</taxon>
    </lineage>
</organism>
<accession>A0A081NZ59</accession>
<dbReference type="Pfam" id="PF26078">
    <property type="entry name" value="Baseplate_J_M"/>
    <property type="match status" value="1"/>
</dbReference>
<sequence length="359" mass="38701">MYEHQTFQTILNRMLSRVPADVDKREGSIIYDALAPAALELTEMYFQLDTNLNLSLADTSSGEFLERRTAEFGVEREKASKSRRKGLFYGNADAPTDVPVGSRFGAGDLRYAVVRRIAAGVFELECETAGVTGNHYFGALLPIDYIAGLVRAELADVLVPGEDEETDEVLRKRFFQGQKEKPFGGNVADYKQKIGNIPGVGGVKIFPAWQGGGTVKCTLLGSDFNPPSAALIEEVQTAIDPTVNQGKGWGLAPMGHTVTIGGVQNVKIDVETTITLGAGVTVGQVQGEIEAAISSYLLGLRQTWAEESQLIVRISQIDARILTVSGVNDVKGTRLNGQTANITLSTEKIPQMGKVTLHA</sequence>
<evidence type="ECO:0000313" key="4">
    <source>
        <dbReference type="EMBL" id="KEQ23732.1"/>
    </source>
</evidence>
<comment type="similarity">
    <text evidence="1">Belongs to the Mu gp47/PBSX XkdT family.</text>
</comment>
<dbReference type="RefSeq" id="WP_036687683.1">
    <property type="nucleotide sequence ID" value="NZ_JNVM01000020.1"/>
</dbReference>
<dbReference type="InterPro" id="IPR058531">
    <property type="entry name" value="Baseplate_J_M"/>
</dbReference>